<evidence type="ECO:0000313" key="2">
    <source>
        <dbReference type="Proteomes" id="UP001148838"/>
    </source>
</evidence>
<organism evidence="1 2">
    <name type="scientific">Periplaneta americana</name>
    <name type="common">American cockroach</name>
    <name type="synonym">Blatta americana</name>
    <dbReference type="NCBI Taxonomy" id="6978"/>
    <lineage>
        <taxon>Eukaryota</taxon>
        <taxon>Metazoa</taxon>
        <taxon>Ecdysozoa</taxon>
        <taxon>Arthropoda</taxon>
        <taxon>Hexapoda</taxon>
        <taxon>Insecta</taxon>
        <taxon>Pterygota</taxon>
        <taxon>Neoptera</taxon>
        <taxon>Polyneoptera</taxon>
        <taxon>Dictyoptera</taxon>
        <taxon>Blattodea</taxon>
        <taxon>Blattoidea</taxon>
        <taxon>Blattidae</taxon>
        <taxon>Blattinae</taxon>
        <taxon>Periplaneta</taxon>
    </lineage>
</organism>
<gene>
    <name evidence="1" type="ORF">ANN_02973</name>
</gene>
<evidence type="ECO:0000313" key="1">
    <source>
        <dbReference type="EMBL" id="KAJ4451509.1"/>
    </source>
</evidence>
<sequence>MSSVLQTAIDSVKSILEMFSSQSALSVHEAQAAFREPNMKCSLAYITSNFGWIPEKIKKLESSGLSLQESMDILEDVKQKLSTVKGEVGINVSRKFQAVIDRNPPTLLSSLCERS</sequence>
<accession>A0ABQ8TXS6</accession>
<reference evidence="1 2" key="1">
    <citation type="journal article" date="2022" name="Allergy">
        <title>Genome assembly and annotation of Periplaneta americana reveal a comprehensive cockroach allergen profile.</title>
        <authorList>
            <person name="Wang L."/>
            <person name="Xiong Q."/>
            <person name="Saelim N."/>
            <person name="Wang L."/>
            <person name="Nong W."/>
            <person name="Wan A.T."/>
            <person name="Shi M."/>
            <person name="Liu X."/>
            <person name="Cao Q."/>
            <person name="Hui J.H.L."/>
            <person name="Sookrung N."/>
            <person name="Leung T.F."/>
            <person name="Tungtrongchitr A."/>
            <person name="Tsui S.K.W."/>
        </authorList>
    </citation>
    <scope>NUCLEOTIDE SEQUENCE [LARGE SCALE GENOMIC DNA]</scope>
    <source>
        <strain evidence="1">PWHHKU_190912</strain>
    </source>
</reference>
<dbReference type="EMBL" id="JAJSOF020000001">
    <property type="protein sequence ID" value="KAJ4451509.1"/>
    <property type="molecule type" value="Genomic_DNA"/>
</dbReference>
<dbReference type="Proteomes" id="UP001148838">
    <property type="component" value="Unassembled WGS sequence"/>
</dbReference>
<name>A0ABQ8TXS6_PERAM</name>
<protein>
    <submittedName>
        <fullName evidence="1">Uncharacterized protein</fullName>
    </submittedName>
</protein>
<proteinExistence type="predicted"/>
<comment type="caution">
    <text evidence="1">The sequence shown here is derived from an EMBL/GenBank/DDBJ whole genome shotgun (WGS) entry which is preliminary data.</text>
</comment>
<keyword evidence="2" id="KW-1185">Reference proteome</keyword>